<reference evidence="3 4" key="2">
    <citation type="submission" date="2025-04" db="UniProtKB">
        <authorList>
            <consortium name="RefSeq"/>
        </authorList>
    </citation>
    <scope>IDENTIFICATION</scope>
    <source>
        <tissue evidence="3 4">Etiolated seedlings</tissue>
    </source>
</reference>
<sequence>MEVCSPVNDLHENCVSNVESAFSEALHIHDADKSDHESEGNEICNVAKENLGVVIKQKETKPNMACLQRSATFPVPQVMLPSSSSDEEADTSVEESPSTQSAHQTYSRSISLPAPSNLKSAMKGSRDKNGENHMKLTVKWAPDVYDPIPTLVSHTVKNKKQQKSRKKKYEKKNGKKGQKGNSPRGGSGKDKKQFHNVGEHSSDLCYKSLNSQVIEGSSELDSADVCSQDSYCGSSFLKKSVTEMHFSVAEAQ</sequence>
<dbReference type="STRING" id="3827.A0A1S2XUJ2"/>
<name>A0A1S2XUJ2_CICAR</name>
<dbReference type="RefSeq" id="XP_004493896.1">
    <property type="nucleotide sequence ID" value="XM_004493839.3"/>
</dbReference>
<reference evidence="2" key="1">
    <citation type="journal article" date="2013" name="Nat. Biotechnol.">
        <title>Draft genome sequence of chickpea (Cicer arietinum) provides a resource for trait improvement.</title>
        <authorList>
            <person name="Varshney R.K."/>
            <person name="Song C."/>
            <person name="Saxena R.K."/>
            <person name="Azam S."/>
            <person name="Yu S."/>
            <person name="Sharpe A.G."/>
            <person name="Cannon S."/>
            <person name="Baek J."/>
            <person name="Rosen B.D."/>
            <person name="Tar'an B."/>
            <person name="Millan T."/>
            <person name="Zhang X."/>
            <person name="Ramsay L.D."/>
            <person name="Iwata A."/>
            <person name="Wang Y."/>
            <person name="Nelson W."/>
            <person name="Farmer A.D."/>
            <person name="Gaur P.M."/>
            <person name="Soderlund C."/>
            <person name="Penmetsa R.V."/>
            <person name="Xu C."/>
            <person name="Bharti A.K."/>
            <person name="He W."/>
            <person name="Winter P."/>
            <person name="Zhao S."/>
            <person name="Hane J.K."/>
            <person name="Carrasquilla-Garcia N."/>
            <person name="Condie J.A."/>
            <person name="Upadhyaya H.D."/>
            <person name="Luo M.C."/>
            <person name="Thudi M."/>
            <person name="Gowda C.L."/>
            <person name="Singh N.P."/>
            <person name="Lichtenzveig J."/>
            <person name="Gali K.K."/>
            <person name="Rubio J."/>
            <person name="Nadarajan N."/>
            <person name="Dolezel J."/>
            <person name="Bansal K.C."/>
            <person name="Xu X."/>
            <person name="Edwards D."/>
            <person name="Zhang G."/>
            <person name="Kahl G."/>
            <person name="Gil J."/>
            <person name="Singh K.B."/>
            <person name="Datta S.K."/>
            <person name="Jackson S.A."/>
            <person name="Wang J."/>
            <person name="Cook D.R."/>
        </authorList>
    </citation>
    <scope>NUCLEOTIDE SEQUENCE [LARGE SCALE GENOMIC DNA]</scope>
    <source>
        <strain evidence="2">cv. CDC Frontier</strain>
    </source>
</reference>
<dbReference type="eggNOG" id="ENOG502S25F">
    <property type="taxonomic scope" value="Eukaryota"/>
</dbReference>
<evidence type="ECO:0000313" key="4">
    <source>
        <dbReference type="RefSeq" id="XP_027188117.1"/>
    </source>
</evidence>
<feature type="compositionally biased region" description="Polar residues" evidence="1">
    <location>
        <begin position="94"/>
        <end position="110"/>
    </location>
</feature>
<dbReference type="PANTHER" id="PTHR34952">
    <property type="entry name" value="OS05G0113500 PROTEIN"/>
    <property type="match status" value="1"/>
</dbReference>
<keyword evidence="2" id="KW-1185">Reference proteome</keyword>
<feature type="compositionally biased region" description="Basic residues" evidence="1">
    <location>
        <begin position="156"/>
        <end position="178"/>
    </location>
</feature>
<dbReference type="OrthoDB" id="2016966at2759"/>
<evidence type="ECO:0000256" key="1">
    <source>
        <dbReference type="SAM" id="MobiDB-lite"/>
    </source>
</evidence>
<feature type="region of interest" description="Disordered" evidence="1">
    <location>
        <begin position="77"/>
        <end position="131"/>
    </location>
</feature>
<dbReference type="KEGG" id="cam:101498824"/>
<dbReference type="PANTHER" id="PTHR34952:SF2">
    <property type="entry name" value="OS05G0113500 PROTEIN"/>
    <property type="match status" value="1"/>
</dbReference>
<organism evidence="2 3">
    <name type="scientific">Cicer arietinum</name>
    <name type="common">Chickpea</name>
    <name type="synonym">Garbanzo</name>
    <dbReference type="NCBI Taxonomy" id="3827"/>
    <lineage>
        <taxon>Eukaryota</taxon>
        <taxon>Viridiplantae</taxon>
        <taxon>Streptophyta</taxon>
        <taxon>Embryophyta</taxon>
        <taxon>Tracheophyta</taxon>
        <taxon>Spermatophyta</taxon>
        <taxon>Magnoliopsida</taxon>
        <taxon>eudicotyledons</taxon>
        <taxon>Gunneridae</taxon>
        <taxon>Pentapetalae</taxon>
        <taxon>rosids</taxon>
        <taxon>fabids</taxon>
        <taxon>Fabales</taxon>
        <taxon>Fabaceae</taxon>
        <taxon>Papilionoideae</taxon>
        <taxon>50 kb inversion clade</taxon>
        <taxon>NPAAA clade</taxon>
        <taxon>Hologalegina</taxon>
        <taxon>IRL clade</taxon>
        <taxon>Cicereae</taxon>
        <taxon>Cicer</taxon>
    </lineage>
</organism>
<gene>
    <name evidence="3 4" type="primary">LOC101498824</name>
</gene>
<dbReference type="PaxDb" id="3827-XP_004493896.1"/>
<dbReference type="RefSeq" id="XP_027188117.1">
    <property type="nucleotide sequence ID" value="XM_027332316.1"/>
</dbReference>
<evidence type="ECO:0000313" key="2">
    <source>
        <dbReference type="Proteomes" id="UP000087171"/>
    </source>
</evidence>
<dbReference type="AlphaFoldDB" id="A0A1S2XUJ2"/>
<dbReference type="GeneID" id="101498824"/>
<accession>A0A1S2XUJ2</accession>
<dbReference type="Proteomes" id="UP000087171">
    <property type="component" value="Chromosome Ca3"/>
</dbReference>
<proteinExistence type="predicted"/>
<feature type="region of interest" description="Disordered" evidence="1">
    <location>
        <begin position="151"/>
        <end position="195"/>
    </location>
</feature>
<evidence type="ECO:0000313" key="3">
    <source>
        <dbReference type="RefSeq" id="XP_004493896.1"/>
    </source>
</evidence>
<protein>
    <submittedName>
        <fullName evidence="3 4">Uncharacterized protein LOC101498824 isoform X1</fullName>
    </submittedName>
</protein>